<protein>
    <recommendedName>
        <fullName evidence="2">SNF2 N-terminal domain-containing protein</fullName>
    </recommendedName>
</protein>
<organism evidence="3 4">
    <name type="scientific">Protopolystoma xenopodis</name>
    <dbReference type="NCBI Taxonomy" id="117903"/>
    <lineage>
        <taxon>Eukaryota</taxon>
        <taxon>Metazoa</taxon>
        <taxon>Spiralia</taxon>
        <taxon>Lophotrochozoa</taxon>
        <taxon>Platyhelminthes</taxon>
        <taxon>Monogenea</taxon>
        <taxon>Polyopisthocotylea</taxon>
        <taxon>Polystomatidea</taxon>
        <taxon>Polystomatidae</taxon>
        <taxon>Protopolystoma</taxon>
    </lineage>
</organism>
<evidence type="ECO:0000313" key="4">
    <source>
        <dbReference type="Proteomes" id="UP000784294"/>
    </source>
</evidence>
<feature type="region of interest" description="Disordered" evidence="1">
    <location>
        <begin position="136"/>
        <end position="181"/>
    </location>
</feature>
<dbReference type="InterPro" id="IPR052583">
    <property type="entry name" value="ATP-helicase/E3_Ub-Ligase"/>
</dbReference>
<comment type="caution">
    <text evidence="3">The sequence shown here is derived from an EMBL/GenBank/DDBJ whole genome shotgun (WGS) entry which is preliminary data.</text>
</comment>
<name>A0A3S5CFW9_9PLAT</name>
<evidence type="ECO:0000313" key="3">
    <source>
        <dbReference type="EMBL" id="VEL17865.1"/>
    </source>
</evidence>
<dbReference type="GO" id="GO:0005524">
    <property type="term" value="F:ATP binding"/>
    <property type="evidence" value="ECO:0007669"/>
    <property type="project" value="InterPro"/>
</dbReference>
<dbReference type="GO" id="GO:0006974">
    <property type="term" value="P:DNA damage response"/>
    <property type="evidence" value="ECO:0007669"/>
    <property type="project" value="TreeGrafter"/>
</dbReference>
<reference evidence="3" key="1">
    <citation type="submission" date="2018-11" db="EMBL/GenBank/DDBJ databases">
        <authorList>
            <consortium name="Pathogen Informatics"/>
        </authorList>
    </citation>
    <scope>NUCLEOTIDE SEQUENCE</scope>
</reference>
<dbReference type="Proteomes" id="UP000784294">
    <property type="component" value="Unassembled WGS sequence"/>
</dbReference>
<dbReference type="GO" id="GO:0005634">
    <property type="term" value="C:nucleus"/>
    <property type="evidence" value="ECO:0007669"/>
    <property type="project" value="TreeGrafter"/>
</dbReference>
<evidence type="ECO:0000259" key="2">
    <source>
        <dbReference type="Pfam" id="PF00176"/>
    </source>
</evidence>
<accession>A0A3S5CFW9</accession>
<sequence>MVERITSKTAKMLNQIHSVNRWCITGTPAEKSIEAYYGFPFCPLFPYCSMPTDFFGLFAFLKFPPFSIQLYWRTLLYQPFLAAVSSLTNQESSKQKQLFNDHKDCNLQNELSSNSTKRLDNELILFGDFIKPTGSENSVLRQGVPKNDNHSGDEINSIDEDEDNSSPSLGQPIDSSQEDRKLTRRIGRTALARVLRELLWRNTKQLVGDQLALPSLTERVHWSAIL</sequence>
<dbReference type="OrthoDB" id="423559at2759"/>
<dbReference type="GO" id="GO:0000209">
    <property type="term" value="P:protein polyubiquitination"/>
    <property type="evidence" value="ECO:0007669"/>
    <property type="project" value="TreeGrafter"/>
</dbReference>
<dbReference type="EMBL" id="CAAALY010034539">
    <property type="protein sequence ID" value="VEL17865.1"/>
    <property type="molecule type" value="Genomic_DNA"/>
</dbReference>
<dbReference type="Pfam" id="PF00176">
    <property type="entry name" value="SNF2-rel_dom"/>
    <property type="match status" value="1"/>
</dbReference>
<dbReference type="GO" id="GO:0061630">
    <property type="term" value="F:ubiquitin protein ligase activity"/>
    <property type="evidence" value="ECO:0007669"/>
    <property type="project" value="TreeGrafter"/>
</dbReference>
<dbReference type="PANTHER" id="PTHR45865:SF1">
    <property type="entry name" value="E3 UBIQUITIN-PROTEIN LIGASE SHPRH"/>
    <property type="match status" value="1"/>
</dbReference>
<feature type="domain" description="SNF2 N-terminal" evidence="2">
    <location>
        <begin position="2"/>
        <end position="95"/>
    </location>
</feature>
<evidence type="ECO:0000256" key="1">
    <source>
        <dbReference type="SAM" id="MobiDB-lite"/>
    </source>
</evidence>
<keyword evidence="4" id="KW-1185">Reference proteome</keyword>
<proteinExistence type="predicted"/>
<dbReference type="InterPro" id="IPR000330">
    <property type="entry name" value="SNF2_N"/>
</dbReference>
<gene>
    <name evidence="3" type="ORF">PXEA_LOCUS11305</name>
</gene>
<dbReference type="AlphaFoldDB" id="A0A3S5CFW9"/>
<dbReference type="PANTHER" id="PTHR45865">
    <property type="entry name" value="E3 UBIQUITIN-PROTEIN LIGASE SHPRH FAMILY MEMBER"/>
    <property type="match status" value="1"/>
</dbReference>